<keyword evidence="1" id="KW-1133">Transmembrane helix</keyword>
<keyword evidence="3" id="KW-1185">Reference proteome</keyword>
<sequence length="170" mass="18544">MATSSTDTKSLIASPVVTGAIAGCLATIPMSIFMLLAQRYLPHEQRYSLPPEIITYDIARRANLHWKLSKRQTVLATLGAHLGYGAAVGILYAPLCRLLPTKSPLIKGSIVGLLVWIGSYMALLPLLRVAESAYREPLHRNVMMLVAHQVWGGATGLIATGWRQNILRVS</sequence>
<feature type="transmembrane region" description="Helical" evidence="1">
    <location>
        <begin position="12"/>
        <end position="37"/>
    </location>
</feature>
<dbReference type="InterPro" id="IPR046739">
    <property type="entry name" value="DUF6789"/>
</dbReference>
<dbReference type="Proteomes" id="UP000612362">
    <property type="component" value="Unassembled WGS sequence"/>
</dbReference>
<feature type="transmembrane region" description="Helical" evidence="1">
    <location>
        <begin position="74"/>
        <end position="93"/>
    </location>
</feature>
<dbReference type="RefSeq" id="WP_220198603.1">
    <property type="nucleotide sequence ID" value="NZ_BNJF01000005.1"/>
</dbReference>
<keyword evidence="1" id="KW-0472">Membrane</keyword>
<keyword evidence="1" id="KW-0812">Transmembrane</keyword>
<evidence type="ECO:0000313" key="2">
    <source>
        <dbReference type="EMBL" id="GHO49486.1"/>
    </source>
</evidence>
<proteinExistence type="predicted"/>
<name>A0A8J3I8N5_9CHLR</name>
<comment type="caution">
    <text evidence="2">The sequence shown here is derived from an EMBL/GenBank/DDBJ whole genome shotgun (WGS) entry which is preliminary data.</text>
</comment>
<organism evidence="2 3">
    <name type="scientific">Ktedonospora formicarum</name>
    <dbReference type="NCBI Taxonomy" id="2778364"/>
    <lineage>
        <taxon>Bacteria</taxon>
        <taxon>Bacillati</taxon>
        <taxon>Chloroflexota</taxon>
        <taxon>Ktedonobacteria</taxon>
        <taxon>Ktedonobacterales</taxon>
        <taxon>Ktedonobacteraceae</taxon>
        <taxon>Ktedonospora</taxon>
    </lineage>
</organism>
<gene>
    <name evidence="2" type="ORF">KSX_76490</name>
</gene>
<evidence type="ECO:0000313" key="3">
    <source>
        <dbReference type="Proteomes" id="UP000612362"/>
    </source>
</evidence>
<dbReference type="AlphaFoldDB" id="A0A8J3I8N5"/>
<evidence type="ECO:0000256" key="1">
    <source>
        <dbReference type="SAM" id="Phobius"/>
    </source>
</evidence>
<protein>
    <recommendedName>
        <fullName evidence="4">DUF1440 domain-containing protein</fullName>
    </recommendedName>
</protein>
<accession>A0A8J3I8N5</accession>
<dbReference type="Pfam" id="PF20587">
    <property type="entry name" value="DUF6789"/>
    <property type="match status" value="1"/>
</dbReference>
<reference evidence="2" key="1">
    <citation type="submission" date="2020-10" db="EMBL/GenBank/DDBJ databases">
        <title>Taxonomic study of unclassified bacteria belonging to the class Ktedonobacteria.</title>
        <authorList>
            <person name="Yabe S."/>
            <person name="Wang C.M."/>
            <person name="Zheng Y."/>
            <person name="Sakai Y."/>
            <person name="Cavaletti L."/>
            <person name="Monciardini P."/>
            <person name="Donadio S."/>
        </authorList>
    </citation>
    <scope>NUCLEOTIDE SEQUENCE</scope>
    <source>
        <strain evidence="2">SOSP1-1</strain>
    </source>
</reference>
<evidence type="ECO:0008006" key="4">
    <source>
        <dbReference type="Google" id="ProtNLM"/>
    </source>
</evidence>
<dbReference type="EMBL" id="BNJF01000005">
    <property type="protein sequence ID" value="GHO49486.1"/>
    <property type="molecule type" value="Genomic_DNA"/>
</dbReference>
<feature type="transmembrane region" description="Helical" evidence="1">
    <location>
        <begin position="105"/>
        <end position="130"/>
    </location>
</feature>